<evidence type="ECO:0000256" key="2">
    <source>
        <dbReference type="SAM" id="SignalP"/>
    </source>
</evidence>
<evidence type="ECO:0000313" key="4">
    <source>
        <dbReference type="Proteomes" id="UP000000305"/>
    </source>
</evidence>
<keyword evidence="2" id="KW-0732">Signal</keyword>
<organism evidence="3 4">
    <name type="scientific">Daphnia pulex</name>
    <name type="common">Water flea</name>
    <dbReference type="NCBI Taxonomy" id="6669"/>
    <lineage>
        <taxon>Eukaryota</taxon>
        <taxon>Metazoa</taxon>
        <taxon>Ecdysozoa</taxon>
        <taxon>Arthropoda</taxon>
        <taxon>Crustacea</taxon>
        <taxon>Branchiopoda</taxon>
        <taxon>Diplostraca</taxon>
        <taxon>Cladocera</taxon>
        <taxon>Anomopoda</taxon>
        <taxon>Daphniidae</taxon>
        <taxon>Daphnia</taxon>
    </lineage>
</organism>
<feature type="chain" id="PRO_5003237434" evidence="2">
    <location>
        <begin position="24"/>
        <end position="260"/>
    </location>
</feature>
<reference evidence="3 4" key="1">
    <citation type="journal article" date="2011" name="Science">
        <title>The ecoresponsive genome of Daphnia pulex.</title>
        <authorList>
            <person name="Colbourne J.K."/>
            <person name="Pfrender M.E."/>
            <person name="Gilbert D."/>
            <person name="Thomas W.K."/>
            <person name="Tucker A."/>
            <person name="Oakley T.H."/>
            <person name="Tokishita S."/>
            <person name="Aerts A."/>
            <person name="Arnold G.J."/>
            <person name="Basu M.K."/>
            <person name="Bauer D.J."/>
            <person name="Caceres C.E."/>
            <person name="Carmel L."/>
            <person name="Casola C."/>
            <person name="Choi J.H."/>
            <person name="Detter J.C."/>
            <person name="Dong Q."/>
            <person name="Dusheyko S."/>
            <person name="Eads B.D."/>
            <person name="Frohlich T."/>
            <person name="Geiler-Samerotte K.A."/>
            <person name="Gerlach D."/>
            <person name="Hatcher P."/>
            <person name="Jogdeo S."/>
            <person name="Krijgsveld J."/>
            <person name="Kriventseva E.V."/>
            <person name="Kultz D."/>
            <person name="Laforsch C."/>
            <person name="Lindquist E."/>
            <person name="Lopez J."/>
            <person name="Manak J.R."/>
            <person name="Muller J."/>
            <person name="Pangilinan J."/>
            <person name="Patwardhan R.P."/>
            <person name="Pitluck S."/>
            <person name="Pritham E.J."/>
            <person name="Rechtsteiner A."/>
            <person name="Rho M."/>
            <person name="Rogozin I.B."/>
            <person name="Sakarya O."/>
            <person name="Salamov A."/>
            <person name="Schaack S."/>
            <person name="Shapiro H."/>
            <person name="Shiga Y."/>
            <person name="Skalitzky C."/>
            <person name="Smith Z."/>
            <person name="Souvorov A."/>
            <person name="Sung W."/>
            <person name="Tang Z."/>
            <person name="Tsuchiya D."/>
            <person name="Tu H."/>
            <person name="Vos H."/>
            <person name="Wang M."/>
            <person name="Wolf Y.I."/>
            <person name="Yamagata H."/>
            <person name="Yamada T."/>
            <person name="Ye Y."/>
            <person name="Shaw J.R."/>
            <person name="Andrews J."/>
            <person name="Crease T.J."/>
            <person name="Tang H."/>
            <person name="Lucas S.M."/>
            <person name="Robertson H.M."/>
            <person name="Bork P."/>
            <person name="Koonin E.V."/>
            <person name="Zdobnov E.M."/>
            <person name="Grigoriev I.V."/>
            <person name="Lynch M."/>
            <person name="Boore J.L."/>
        </authorList>
    </citation>
    <scope>NUCLEOTIDE SEQUENCE [LARGE SCALE GENOMIC DNA]</scope>
</reference>
<feature type="region of interest" description="Disordered" evidence="1">
    <location>
        <begin position="72"/>
        <end position="93"/>
    </location>
</feature>
<keyword evidence="4" id="KW-1185">Reference proteome</keyword>
<dbReference type="InParanoid" id="E9GFM7"/>
<dbReference type="Proteomes" id="UP000000305">
    <property type="component" value="Unassembled WGS sequence"/>
</dbReference>
<dbReference type="HOGENOM" id="CLU_1070637_0_0_1"/>
<protein>
    <submittedName>
        <fullName evidence="3">Uncharacterized protein</fullName>
    </submittedName>
</protein>
<feature type="compositionally biased region" description="Low complexity" evidence="1">
    <location>
        <begin position="80"/>
        <end position="90"/>
    </location>
</feature>
<dbReference type="EMBL" id="GL732542">
    <property type="protein sequence ID" value="EFX81659.1"/>
    <property type="molecule type" value="Genomic_DNA"/>
</dbReference>
<sequence>MAIEKLFLCLTTLVILVAIPASCAPQLWNFGWPSQQESIPRLPARAFMPAEAGPNSRPLSFMPISSLSPSVPMPTVAGSPQRQVPVAQQPRKLEKQDTVPESRLFIGPTTPVAITKLDEVVVTTTAHPVPVVTTTTELSQPIDAVKTSTTEAVPRVVITTIPPPTAANAVTELFSQQNLLDFIPAGVAALGAALGRDGCYLKAACLAGRLCEVTKINVITRDPYRAAESLVPAQWKEVFRAAKSSMMDRNSQDCSSFTCF</sequence>
<proteinExistence type="predicted"/>
<gene>
    <name evidence="3" type="ORF">DAPPUDRAFT_242018</name>
</gene>
<dbReference type="AlphaFoldDB" id="E9GFM7"/>
<dbReference type="OrthoDB" id="6360955at2759"/>
<accession>E9GFM7</accession>
<evidence type="ECO:0000313" key="3">
    <source>
        <dbReference type="EMBL" id="EFX81659.1"/>
    </source>
</evidence>
<dbReference type="KEGG" id="dpx:DAPPUDRAFT_242018"/>
<feature type="signal peptide" evidence="2">
    <location>
        <begin position="1"/>
        <end position="23"/>
    </location>
</feature>
<evidence type="ECO:0000256" key="1">
    <source>
        <dbReference type="SAM" id="MobiDB-lite"/>
    </source>
</evidence>
<name>E9GFM7_DAPPU</name>